<gene>
    <name evidence="1" type="primary">RvY_04914-1</name>
    <name evidence="1" type="synonym">RvY_04914.1</name>
    <name evidence="1" type="ORF">RvY_04914</name>
</gene>
<keyword evidence="2" id="KW-1185">Reference proteome</keyword>
<sequence>MDAGAAKYRELLSGEPNSSTLPKNASLENVLPQISITDFQKTNSLQDRANSTLLLALEELSNNVPLIIRDLRELPQESTQYMLAECFAKKGALEQYCPGYTTEDFLKYIKRVWPRLQDISFGVVDPKGTVMGVATMADEMDLLDLSELASKDIHPHLTNVYEYLGSLVERAKDRLPQTHRRGVLLDKFLYGVRLNAMSSSENLYVMYFLMKETHRRAEERGFSYSVSQNTHPFTQALAAFFGSERLLTDCPHNYVNHANEKVFSFIPEKVQVTVDLKTYSTKA</sequence>
<evidence type="ECO:0000313" key="2">
    <source>
        <dbReference type="Proteomes" id="UP000186922"/>
    </source>
</evidence>
<organism evidence="1 2">
    <name type="scientific">Ramazzottius varieornatus</name>
    <name type="common">Water bear</name>
    <name type="synonym">Tardigrade</name>
    <dbReference type="NCBI Taxonomy" id="947166"/>
    <lineage>
        <taxon>Eukaryota</taxon>
        <taxon>Metazoa</taxon>
        <taxon>Ecdysozoa</taxon>
        <taxon>Tardigrada</taxon>
        <taxon>Eutardigrada</taxon>
        <taxon>Parachela</taxon>
        <taxon>Hypsibioidea</taxon>
        <taxon>Ramazzottiidae</taxon>
        <taxon>Ramazzottius</taxon>
    </lineage>
</organism>
<accession>A0A1D1V2E1</accession>
<protein>
    <submittedName>
        <fullName evidence="1">Uncharacterized protein</fullName>
    </submittedName>
</protein>
<proteinExistence type="predicted"/>
<dbReference type="EMBL" id="BDGG01000002">
    <property type="protein sequence ID" value="GAU92893.1"/>
    <property type="molecule type" value="Genomic_DNA"/>
</dbReference>
<dbReference type="Gene3D" id="3.40.630.30">
    <property type="match status" value="1"/>
</dbReference>
<dbReference type="STRING" id="947166.A0A1D1V2E1"/>
<reference evidence="1 2" key="1">
    <citation type="journal article" date="2016" name="Nat. Commun.">
        <title>Extremotolerant tardigrade genome and improved radiotolerance of human cultured cells by tardigrade-unique protein.</title>
        <authorList>
            <person name="Hashimoto T."/>
            <person name="Horikawa D.D."/>
            <person name="Saito Y."/>
            <person name="Kuwahara H."/>
            <person name="Kozuka-Hata H."/>
            <person name="Shin-I T."/>
            <person name="Minakuchi Y."/>
            <person name="Ohishi K."/>
            <person name="Motoyama A."/>
            <person name="Aizu T."/>
            <person name="Enomoto A."/>
            <person name="Kondo K."/>
            <person name="Tanaka S."/>
            <person name="Hara Y."/>
            <person name="Koshikawa S."/>
            <person name="Sagara H."/>
            <person name="Miura T."/>
            <person name="Yokobori S."/>
            <person name="Miyagawa K."/>
            <person name="Suzuki Y."/>
            <person name="Kubo T."/>
            <person name="Oyama M."/>
            <person name="Kohara Y."/>
            <person name="Fujiyama A."/>
            <person name="Arakawa K."/>
            <person name="Katayama T."/>
            <person name="Toyoda A."/>
            <person name="Kunieda T."/>
        </authorList>
    </citation>
    <scope>NUCLEOTIDE SEQUENCE [LARGE SCALE GENOMIC DNA]</scope>
    <source>
        <strain evidence="1 2">YOKOZUNA-1</strain>
    </source>
</reference>
<dbReference type="OrthoDB" id="10553464at2759"/>
<dbReference type="Proteomes" id="UP000186922">
    <property type="component" value="Unassembled WGS sequence"/>
</dbReference>
<comment type="caution">
    <text evidence="1">The sequence shown here is derived from an EMBL/GenBank/DDBJ whole genome shotgun (WGS) entry which is preliminary data.</text>
</comment>
<dbReference type="AlphaFoldDB" id="A0A1D1V2E1"/>
<name>A0A1D1V2E1_RAMVA</name>
<evidence type="ECO:0000313" key="1">
    <source>
        <dbReference type="EMBL" id="GAU92893.1"/>
    </source>
</evidence>